<dbReference type="EMBL" id="JBHSNS010000014">
    <property type="protein sequence ID" value="MFC5731270.1"/>
    <property type="molecule type" value="Genomic_DNA"/>
</dbReference>
<comment type="caution">
    <text evidence="2">The sequence shown here is derived from an EMBL/GenBank/DDBJ whole genome shotgun (WGS) entry which is preliminary data.</text>
</comment>
<evidence type="ECO:0000313" key="2">
    <source>
        <dbReference type="EMBL" id="MFC5731270.1"/>
    </source>
</evidence>
<dbReference type="InterPro" id="IPR037069">
    <property type="entry name" value="AcylCoA_DH/ox_N_sf"/>
</dbReference>
<proteinExistence type="predicted"/>
<dbReference type="Gene3D" id="1.10.540.10">
    <property type="entry name" value="Acyl-CoA dehydrogenase/oxidase, N-terminal domain"/>
    <property type="match status" value="1"/>
</dbReference>
<feature type="region of interest" description="Disordered" evidence="1">
    <location>
        <begin position="82"/>
        <end position="104"/>
    </location>
</feature>
<accession>A0ABW0ZJS6</accession>
<protein>
    <recommendedName>
        <fullName evidence="4">Acyl-CoA dehydrogenase/oxidase N-terminal domain-containing protein</fullName>
    </recommendedName>
</protein>
<evidence type="ECO:0008006" key="4">
    <source>
        <dbReference type="Google" id="ProtNLM"/>
    </source>
</evidence>
<name>A0ABW0ZJS6_9ACTN</name>
<dbReference type="RefSeq" id="WP_206056148.1">
    <property type="nucleotide sequence ID" value="NZ_JBHSNS010000014.1"/>
</dbReference>
<dbReference type="InterPro" id="IPR009100">
    <property type="entry name" value="AcylCoA_DH/oxidase_NM_dom_sf"/>
</dbReference>
<dbReference type="SUPFAM" id="SSF56645">
    <property type="entry name" value="Acyl-CoA dehydrogenase NM domain-like"/>
    <property type="match status" value="1"/>
</dbReference>
<keyword evidence="3" id="KW-1185">Reference proteome</keyword>
<gene>
    <name evidence="2" type="ORF">ACFPQB_20335</name>
</gene>
<evidence type="ECO:0000313" key="3">
    <source>
        <dbReference type="Proteomes" id="UP001596072"/>
    </source>
</evidence>
<dbReference type="Proteomes" id="UP001596072">
    <property type="component" value="Unassembled WGS sequence"/>
</dbReference>
<evidence type="ECO:0000256" key="1">
    <source>
        <dbReference type="SAM" id="MobiDB-lite"/>
    </source>
</evidence>
<reference evidence="3" key="1">
    <citation type="journal article" date="2019" name="Int. J. Syst. Evol. Microbiol.">
        <title>The Global Catalogue of Microorganisms (GCM) 10K type strain sequencing project: providing services to taxonomists for standard genome sequencing and annotation.</title>
        <authorList>
            <consortium name="The Broad Institute Genomics Platform"/>
            <consortium name="The Broad Institute Genome Sequencing Center for Infectious Disease"/>
            <person name="Wu L."/>
            <person name="Ma J."/>
        </authorList>
    </citation>
    <scope>NUCLEOTIDE SEQUENCE [LARGE SCALE GENOMIC DNA]</scope>
    <source>
        <strain evidence="3">YIM 94188</strain>
    </source>
</reference>
<sequence>MDFTPSSRAAELTEAVAAFIADHISPIEQGYHRELAQIRSGGDDAWTPLPVLAELRDRARADGLWNLFLPAGVTRASCRYARSCTSKPPGPSASTWTRSLRPVG</sequence>
<organism evidence="2 3">
    <name type="scientific">Nocardioides vastitatis</name>
    <dbReference type="NCBI Taxonomy" id="2568655"/>
    <lineage>
        <taxon>Bacteria</taxon>
        <taxon>Bacillati</taxon>
        <taxon>Actinomycetota</taxon>
        <taxon>Actinomycetes</taxon>
        <taxon>Propionibacteriales</taxon>
        <taxon>Nocardioidaceae</taxon>
        <taxon>Nocardioides</taxon>
    </lineage>
</organism>